<dbReference type="EMBL" id="JABFOF010000002">
    <property type="protein sequence ID" value="KAG2406751.1"/>
    <property type="molecule type" value="Genomic_DNA"/>
</dbReference>
<comment type="caution">
    <text evidence="2">The sequence shown here is derived from an EMBL/GenBank/DDBJ whole genome shotgun (WGS) entry which is preliminary data.</text>
</comment>
<feature type="region of interest" description="Disordered" evidence="1">
    <location>
        <begin position="96"/>
        <end position="117"/>
    </location>
</feature>
<accession>A0A8T0L5A7</accession>
<sequence length="117" mass="12464">MELNEALRGGIECDKVMHSGLQTRNGLKVLFGFMTCVAEKRNGCYRTSTPLANTERHTGHDAGDVGVLLFLVLHVCVDAGEFDLTVGSLRRDGGLASGGIPTTAMRGAIEGEDEDVN</sequence>
<organism evidence="2 3">
    <name type="scientific">Phaseolus angularis</name>
    <name type="common">Azuki bean</name>
    <name type="synonym">Vigna angularis</name>
    <dbReference type="NCBI Taxonomy" id="3914"/>
    <lineage>
        <taxon>Eukaryota</taxon>
        <taxon>Viridiplantae</taxon>
        <taxon>Streptophyta</taxon>
        <taxon>Embryophyta</taxon>
        <taxon>Tracheophyta</taxon>
        <taxon>Spermatophyta</taxon>
        <taxon>Magnoliopsida</taxon>
        <taxon>eudicotyledons</taxon>
        <taxon>Gunneridae</taxon>
        <taxon>Pentapetalae</taxon>
        <taxon>rosids</taxon>
        <taxon>fabids</taxon>
        <taxon>Fabales</taxon>
        <taxon>Fabaceae</taxon>
        <taxon>Papilionoideae</taxon>
        <taxon>50 kb inversion clade</taxon>
        <taxon>NPAAA clade</taxon>
        <taxon>indigoferoid/millettioid clade</taxon>
        <taxon>Phaseoleae</taxon>
        <taxon>Vigna</taxon>
    </lineage>
</organism>
<name>A0A8T0L5A7_PHAAN</name>
<evidence type="ECO:0000313" key="3">
    <source>
        <dbReference type="Proteomes" id="UP000743370"/>
    </source>
</evidence>
<proteinExistence type="predicted"/>
<dbReference type="Proteomes" id="UP000743370">
    <property type="component" value="Unassembled WGS sequence"/>
</dbReference>
<gene>
    <name evidence="2" type="ORF">HKW66_Vig0060080</name>
</gene>
<evidence type="ECO:0000313" key="2">
    <source>
        <dbReference type="EMBL" id="KAG2406751.1"/>
    </source>
</evidence>
<evidence type="ECO:0000256" key="1">
    <source>
        <dbReference type="SAM" id="MobiDB-lite"/>
    </source>
</evidence>
<protein>
    <submittedName>
        <fullName evidence="2">Uncharacterized protein</fullName>
    </submittedName>
</protein>
<reference evidence="2 3" key="1">
    <citation type="submission" date="2020-05" db="EMBL/GenBank/DDBJ databases">
        <title>Vigna angularis (adzuki bean) Var. LongXiaoDou No. 4 denovo assembly.</title>
        <authorList>
            <person name="Xiang H."/>
        </authorList>
    </citation>
    <scope>NUCLEOTIDE SEQUENCE [LARGE SCALE GENOMIC DNA]</scope>
    <source>
        <tissue evidence="2">Leaf</tissue>
    </source>
</reference>
<dbReference type="AlphaFoldDB" id="A0A8T0L5A7"/>